<accession>A0ABS9KVA9</accession>
<name>A0ABS9KVA9_9BACT</name>
<dbReference type="RefSeq" id="WP_237874754.1">
    <property type="nucleotide sequence ID" value="NZ_JAKLTR010000012.1"/>
</dbReference>
<dbReference type="Proteomes" id="UP001165367">
    <property type="component" value="Unassembled WGS sequence"/>
</dbReference>
<gene>
    <name evidence="1" type="ORF">LZZ85_18105</name>
</gene>
<keyword evidence="2" id="KW-1185">Reference proteome</keyword>
<sequence length="124" mass="13302">MNVHDRCTPMPGVLRLALPIFFTLFLSAGYAQTITGTILESKKPGYSAETVRLDEIRQNRTVNVMGALEGKVTGSDVSTPSAGAGISTGIHLRDRASMHGYSVFPNVQSPAIPGGWPAWEEMTP</sequence>
<evidence type="ECO:0000313" key="2">
    <source>
        <dbReference type="Proteomes" id="UP001165367"/>
    </source>
</evidence>
<evidence type="ECO:0000313" key="1">
    <source>
        <dbReference type="EMBL" id="MCG2616217.1"/>
    </source>
</evidence>
<organism evidence="1 2">
    <name type="scientific">Terrimonas ginsenosidimutans</name>
    <dbReference type="NCBI Taxonomy" id="2908004"/>
    <lineage>
        <taxon>Bacteria</taxon>
        <taxon>Pseudomonadati</taxon>
        <taxon>Bacteroidota</taxon>
        <taxon>Chitinophagia</taxon>
        <taxon>Chitinophagales</taxon>
        <taxon>Chitinophagaceae</taxon>
        <taxon>Terrimonas</taxon>
    </lineage>
</organism>
<protein>
    <recommendedName>
        <fullName evidence="3">TonB-dependent receptor</fullName>
    </recommendedName>
</protein>
<reference evidence="1" key="1">
    <citation type="submission" date="2022-01" db="EMBL/GenBank/DDBJ databases">
        <authorList>
            <person name="Jo J.-H."/>
            <person name="Im W.-T."/>
        </authorList>
    </citation>
    <scope>NUCLEOTIDE SEQUENCE</scope>
    <source>
        <strain evidence="1">NA20</strain>
    </source>
</reference>
<comment type="caution">
    <text evidence="1">The sequence shown here is derived from an EMBL/GenBank/DDBJ whole genome shotgun (WGS) entry which is preliminary data.</text>
</comment>
<evidence type="ECO:0008006" key="3">
    <source>
        <dbReference type="Google" id="ProtNLM"/>
    </source>
</evidence>
<dbReference type="EMBL" id="JAKLTR010000012">
    <property type="protein sequence ID" value="MCG2616217.1"/>
    <property type="molecule type" value="Genomic_DNA"/>
</dbReference>
<proteinExistence type="predicted"/>